<keyword evidence="6" id="KW-0131">Cell cycle</keyword>
<dbReference type="Proteomes" id="UP001209878">
    <property type="component" value="Unassembled WGS sequence"/>
</dbReference>
<dbReference type="AlphaFoldDB" id="A0AAD9KLM0"/>
<feature type="coiled-coil region" evidence="8">
    <location>
        <begin position="537"/>
        <end position="564"/>
    </location>
</feature>
<evidence type="ECO:0000256" key="3">
    <source>
        <dbReference type="ARBA" id="ARBA00022618"/>
    </source>
</evidence>
<evidence type="ECO:0000256" key="1">
    <source>
        <dbReference type="ARBA" id="ARBA00004496"/>
    </source>
</evidence>
<accession>A0AAD9KLM0</accession>
<feature type="compositionally biased region" description="Polar residues" evidence="9">
    <location>
        <begin position="130"/>
        <end position="141"/>
    </location>
</feature>
<evidence type="ECO:0000256" key="4">
    <source>
        <dbReference type="ARBA" id="ARBA00022741"/>
    </source>
</evidence>
<dbReference type="SUPFAM" id="SSF52540">
    <property type="entry name" value="P-loop containing nucleoside triphosphate hydrolases"/>
    <property type="match status" value="1"/>
</dbReference>
<dbReference type="CDD" id="cd01850">
    <property type="entry name" value="CDC_Septin"/>
    <property type="match status" value="1"/>
</dbReference>
<evidence type="ECO:0000256" key="8">
    <source>
        <dbReference type="SAM" id="Coils"/>
    </source>
</evidence>
<keyword evidence="8" id="KW-0175">Coiled coil</keyword>
<comment type="caution">
    <text evidence="11">The sequence shown here is derived from an EMBL/GenBank/DDBJ whole genome shotgun (WGS) entry which is preliminary data.</text>
</comment>
<proteinExistence type="inferred from homology"/>
<sequence>MEGLNATKTSRTSSFVKQQQTKLTDQMSTSENWQESASGLSQLDKARYMGKRPPKPPPQPPLQSQNSTGQEVSGHEHKAASSREQQKDPPSPLSGFGKPPAKPPLGLRLHSQNSTESPGMASHKDKVGTPSPTDKTGQTFFTGKASAPWQQDKVSGFGKRPAKPPPGPPLPSQNATGSHKVSLPPGPGFPVETSVEAMKPRSVNHVEKVTLSSEHCMGFASLPEQVHRKAVRRGFDFTLMVVGETGLGKSTLISSLFLNNDFYKNRENPSVEERVTKTVEIELKKMEIEEKGIRLRLTIVDTPGFNDSLKGEESWRTIEEYIDKQFAQYYKDESGINRKNINDTRVHCCLYFVSPYGHGLRPIDVQFMKQLHQKVNIVPVIAKADTLTKIEIRRLKERVLEQISNNKIQIYTFPDCDSDEDEEFIQEDKELKASIPFAVIGSTTKVEVNGKKVRGRLYPWGIVEVDNPEHCDFTKLRQMLISTHMQDLKDMTRDVHYENYRAQYIKQHIISGQRERTKLKRESTQNIENVQYTDHLLQAKEDEIQRMQEMLSKMKAQLDGNNRTAVNGVGRP</sequence>
<dbReference type="EMBL" id="JAODUO010000876">
    <property type="protein sequence ID" value="KAK2173432.1"/>
    <property type="molecule type" value="Genomic_DNA"/>
</dbReference>
<evidence type="ECO:0000256" key="6">
    <source>
        <dbReference type="ARBA" id="ARBA00023306"/>
    </source>
</evidence>
<name>A0AAD9KLM0_RIDPI</name>
<comment type="subcellular location">
    <subcellularLocation>
        <location evidence="1">Cytoplasm</location>
    </subcellularLocation>
</comment>
<evidence type="ECO:0000256" key="2">
    <source>
        <dbReference type="ARBA" id="ARBA00022490"/>
    </source>
</evidence>
<dbReference type="Pfam" id="PF00735">
    <property type="entry name" value="Septin"/>
    <property type="match status" value="1"/>
</dbReference>
<evidence type="ECO:0000256" key="5">
    <source>
        <dbReference type="ARBA" id="ARBA00023134"/>
    </source>
</evidence>
<reference evidence="11" key="1">
    <citation type="journal article" date="2023" name="Mol. Biol. Evol.">
        <title>Third-Generation Sequencing Reveals the Adaptive Role of the Epigenome in Three Deep-Sea Polychaetes.</title>
        <authorList>
            <person name="Perez M."/>
            <person name="Aroh O."/>
            <person name="Sun Y."/>
            <person name="Lan Y."/>
            <person name="Juniper S.K."/>
            <person name="Young C.R."/>
            <person name="Angers B."/>
            <person name="Qian P.Y."/>
        </authorList>
    </citation>
    <scope>NUCLEOTIDE SEQUENCE</scope>
    <source>
        <strain evidence="11">R07B-5</strain>
    </source>
</reference>
<evidence type="ECO:0000259" key="10">
    <source>
        <dbReference type="PROSITE" id="PS51719"/>
    </source>
</evidence>
<protein>
    <recommendedName>
        <fullName evidence="10">Septin-type G domain-containing protein</fullName>
    </recommendedName>
</protein>
<dbReference type="PROSITE" id="PS51719">
    <property type="entry name" value="G_SEPTIN"/>
    <property type="match status" value="1"/>
</dbReference>
<dbReference type="FunFam" id="3.40.50.300:FF:000064">
    <property type="entry name" value="Septin 4"/>
    <property type="match status" value="1"/>
</dbReference>
<keyword evidence="4 7" id="KW-0547">Nucleotide-binding</keyword>
<evidence type="ECO:0000313" key="12">
    <source>
        <dbReference type="Proteomes" id="UP001209878"/>
    </source>
</evidence>
<keyword evidence="12" id="KW-1185">Reference proteome</keyword>
<organism evidence="11 12">
    <name type="scientific">Ridgeia piscesae</name>
    <name type="common">Tubeworm</name>
    <dbReference type="NCBI Taxonomy" id="27915"/>
    <lineage>
        <taxon>Eukaryota</taxon>
        <taxon>Metazoa</taxon>
        <taxon>Spiralia</taxon>
        <taxon>Lophotrochozoa</taxon>
        <taxon>Annelida</taxon>
        <taxon>Polychaeta</taxon>
        <taxon>Sedentaria</taxon>
        <taxon>Canalipalpata</taxon>
        <taxon>Sabellida</taxon>
        <taxon>Siboglinidae</taxon>
        <taxon>Ridgeia</taxon>
    </lineage>
</organism>
<feature type="region of interest" description="Disordered" evidence="9">
    <location>
        <begin position="1"/>
        <end position="190"/>
    </location>
</feature>
<dbReference type="GO" id="GO:0005525">
    <property type="term" value="F:GTP binding"/>
    <property type="evidence" value="ECO:0007669"/>
    <property type="project" value="UniProtKB-KW"/>
</dbReference>
<dbReference type="InterPro" id="IPR027417">
    <property type="entry name" value="P-loop_NTPase"/>
</dbReference>
<comment type="similarity">
    <text evidence="7">Belongs to the TRAFAC class TrmE-Era-EngA-EngB-Septin-like GTPase superfamily. Septin GTPase family.</text>
</comment>
<dbReference type="PANTHER" id="PTHR18884">
    <property type="entry name" value="SEPTIN"/>
    <property type="match status" value="1"/>
</dbReference>
<dbReference type="InterPro" id="IPR016491">
    <property type="entry name" value="Septin"/>
</dbReference>
<dbReference type="GO" id="GO:0051301">
    <property type="term" value="P:cell division"/>
    <property type="evidence" value="ECO:0007669"/>
    <property type="project" value="UniProtKB-KW"/>
</dbReference>
<evidence type="ECO:0000313" key="11">
    <source>
        <dbReference type="EMBL" id="KAK2173432.1"/>
    </source>
</evidence>
<dbReference type="Gene3D" id="3.40.50.300">
    <property type="entry name" value="P-loop containing nucleotide triphosphate hydrolases"/>
    <property type="match status" value="1"/>
</dbReference>
<gene>
    <name evidence="11" type="ORF">NP493_876g01010</name>
</gene>
<evidence type="ECO:0000256" key="7">
    <source>
        <dbReference type="RuleBase" id="RU004560"/>
    </source>
</evidence>
<dbReference type="GO" id="GO:0005737">
    <property type="term" value="C:cytoplasm"/>
    <property type="evidence" value="ECO:0007669"/>
    <property type="project" value="UniProtKB-SubCell"/>
</dbReference>
<keyword evidence="3" id="KW-0132">Cell division</keyword>
<feature type="compositionally biased region" description="Polar residues" evidence="9">
    <location>
        <begin position="62"/>
        <end position="71"/>
    </location>
</feature>
<keyword evidence="5 7" id="KW-0342">GTP-binding</keyword>
<feature type="domain" description="Septin-type G" evidence="10">
    <location>
        <begin position="233"/>
        <end position="507"/>
    </location>
</feature>
<feature type="compositionally biased region" description="Basic and acidic residues" evidence="9">
    <location>
        <begin position="73"/>
        <end position="87"/>
    </location>
</feature>
<evidence type="ECO:0000256" key="9">
    <source>
        <dbReference type="SAM" id="MobiDB-lite"/>
    </source>
</evidence>
<feature type="compositionally biased region" description="Polar residues" evidence="9">
    <location>
        <begin position="1"/>
        <end position="41"/>
    </location>
</feature>
<keyword evidence="2" id="KW-0963">Cytoplasm</keyword>
<dbReference type="InterPro" id="IPR030379">
    <property type="entry name" value="G_SEPTIN_dom"/>
</dbReference>